<reference evidence="1" key="1">
    <citation type="journal article" date="2020" name="Nat. Commun.">
        <title>Large-scale genome sequencing of mycorrhizal fungi provides insights into the early evolution of symbiotic traits.</title>
        <authorList>
            <person name="Miyauchi S."/>
            <person name="Kiss E."/>
            <person name="Kuo A."/>
            <person name="Drula E."/>
            <person name="Kohler A."/>
            <person name="Sanchez-Garcia M."/>
            <person name="Morin E."/>
            <person name="Andreopoulos B."/>
            <person name="Barry K.W."/>
            <person name="Bonito G."/>
            <person name="Buee M."/>
            <person name="Carver A."/>
            <person name="Chen C."/>
            <person name="Cichocki N."/>
            <person name="Clum A."/>
            <person name="Culley D."/>
            <person name="Crous P.W."/>
            <person name="Fauchery L."/>
            <person name="Girlanda M."/>
            <person name="Hayes R.D."/>
            <person name="Keri Z."/>
            <person name="LaButti K."/>
            <person name="Lipzen A."/>
            <person name="Lombard V."/>
            <person name="Magnuson J."/>
            <person name="Maillard F."/>
            <person name="Murat C."/>
            <person name="Nolan M."/>
            <person name="Ohm R.A."/>
            <person name="Pangilinan J."/>
            <person name="Pereira M.F."/>
            <person name="Perotto S."/>
            <person name="Peter M."/>
            <person name="Pfister S."/>
            <person name="Riley R."/>
            <person name="Sitrit Y."/>
            <person name="Stielow J.B."/>
            <person name="Szollosi G."/>
            <person name="Zifcakova L."/>
            <person name="Stursova M."/>
            <person name="Spatafora J.W."/>
            <person name="Tedersoo L."/>
            <person name="Vaario L.M."/>
            <person name="Yamada A."/>
            <person name="Yan M."/>
            <person name="Wang P."/>
            <person name="Xu J."/>
            <person name="Bruns T."/>
            <person name="Baldrian P."/>
            <person name="Vilgalys R."/>
            <person name="Dunand C."/>
            <person name="Henrissat B."/>
            <person name="Grigoriev I.V."/>
            <person name="Hibbett D."/>
            <person name="Nagy L.G."/>
            <person name="Martin F.M."/>
        </authorList>
    </citation>
    <scope>NUCLEOTIDE SEQUENCE</scope>
    <source>
        <strain evidence="1">UH-Tt-Lm1</strain>
    </source>
</reference>
<dbReference type="GO" id="GO:0034551">
    <property type="term" value="P:mitochondrial respiratory chain complex III assembly"/>
    <property type="evidence" value="ECO:0007669"/>
    <property type="project" value="TreeGrafter"/>
</dbReference>
<dbReference type="EMBL" id="WIUZ02000008">
    <property type="protein sequence ID" value="KAF9784666.1"/>
    <property type="molecule type" value="Genomic_DNA"/>
</dbReference>
<dbReference type="Proteomes" id="UP000736335">
    <property type="component" value="Unassembled WGS sequence"/>
</dbReference>
<evidence type="ECO:0000313" key="2">
    <source>
        <dbReference type="Proteomes" id="UP000736335"/>
    </source>
</evidence>
<dbReference type="PANTHER" id="PTHR28250:SF1">
    <property type="entry name" value="CYTOCHROME B PRE-MRNA-PROCESSING PROTEIN 6"/>
    <property type="match status" value="1"/>
</dbReference>
<dbReference type="GO" id="GO:0061671">
    <property type="term" value="C:Cbp3p-Cbp6 complex"/>
    <property type="evidence" value="ECO:0007669"/>
    <property type="project" value="InterPro"/>
</dbReference>
<dbReference type="AlphaFoldDB" id="A0A9P6HDW4"/>
<gene>
    <name evidence="1" type="ORF">BJ322DRAFT_1065679</name>
</gene>
<dbReference type="GO" id="GO:0043022">
    <property type="term" value="F:ribosome binding"/>
    <property type="evidence" value="ECO:0007669"/>
    <property type="project" value="InterPro"/>
</dbReference>
<organism evidence="1 2">
    <name type="scientific">Thelephora terrestris</name>
    <dbReference type="NCBI Taxonomy" id="56493"/>
    <lineage>
        <taxon>Eukaryota</taxon>
        <taxon>Fungi</taxon>
        <taxon>Dikarya</taxon>
        <taxon>Basidiomycota</taxon>
        <taxon>Agaricomycotina</taxon>
        <taxon>Agaricomycetes</taxon>
        <taxon>Thelephorales</taxon>
        <taxon>Thelephoraceae</taxon>
        <taxon>Thelephora</taxon>
    </lineage>
</organism>
<evidence type="ECO:0000313" key="1">
    <source>
        <dbReference type="EMBL" id="KAF9784666.1"/>
    </source>
</evidence>
<dbReference type="Pfam" id="PF20180">
    <property type="entry name" value="UQCC2_CBP6"/>
    <property type="match status" value="1"/>
</dbReference>
<name>A0A9P6HDW4_9AGAM</name>
<sequence length="103" mass="12133">MTTKAVGNNLQKLAAQWPVDPFRPHLQLKMFLESLSHHPKLTDQAVIATRSLLQDDLRHKYKLGKRIMQPASMPHHYERLTEAFVKSSQGIGRPWWKRFFNVW</sequence>
<accession>A0A9P6HDW4</accession>
<proteinExistence type="predicted"/>
<dbReference type="PANTHER" id="PTHR28250">
    <property type="entry name" value="CYTOCHROME B PRE-MRNA-PROCESSING PROTEIN 6"/>
    <property type="match status" value="1"/>
</dbReference>
<protein>
    <submittedName>
        <fullName evidence="1">Uncharacterized protein</fullName>
    </submittedName>
</protein>
<reference evidence="1" key="2">
    <citation type="submission" date="2020-11" db="EMBL/GenBank/DDBJ databases">
        <authorList>
            <consortium name="DOE Joint Genome Institute"/>
            <person name="Kuo A."/>
            <person name="Miyauchi S."/>
            <person name="Kiss E."/>
            <person name="Drula E."/>
            <person name="Kohler A."/>
            <person name="Sanchez-Garcia M."/>
            <person name="Andreopoulos B."/>
            <person name="Barry K.W."/>
            <person name="Bonito G."/>
            <person name="Buee M."/>
            <person name="Carver A."/>
            <person name="Chen C."/>
            <person name="Cichocki N."/>
            <person name="Clum A."/>
            <person name="Culley D."/>
            <person name="Crous P.W."/>
            <person name="Fauchery L."/>
            <person name="Girlanda M."/>
            <person name="Hayes R."/>
            <person name="Keri Z."/>
            <person name="Labutti K."/>
            <person name="Lipzen A."/>
            <person name="Lombard V."/>
            <person name="Magnuson J."/>
            <person name="Maillard F."/>
            <person name="Morin E."/>
            <person name="Murat C."/>
            <person name="Nolan M."/>
            <person name="Ohm R."/>
            <person name="Pangilinan J."/>
            <person name="Pereira M."/>
            <person name="Perotto S."/>
            <person name="Peter M."/>
            <person name="Riley R."/>
            <person name="Sitrit Y."/>
            <person name="Stielow B."/>
            <person name="Szollosi G."/>
            <person name="Zifcakova L."/>
            <person name="Stursova M."/>
            <person name="Spatafora J.W."/>
            <person name="Tedersoo L."/>
            <person name="Vaario L.-M."/>
            <person name="Yamada A."/>
            <person name="Yan M."/>
            <person name="Wang P."/>
            <person name="Xu J."/>
            <person name="Bruns T."/>
            <person name="Baldrian P."/>
            <person name="Vilgalys R."/>
            <person name="Henrissat B."/>
            <person name="Grigoriev I.V."/>
            <person name="Hibbett D."/>
            <person name="Nagy L.G."/>
            <person name="Martin F.M."/>
        </authorList>
    </citation>
    <scope>NUCLEOTIDE SEQUENCE</scope>
    <source>
        <strain evidence="1">UH-Tt-Lm1</strain>
    </source>
</reference>
<comment type="caution">
    <text evidence="1">The sequence shown here is derived from an EMBL/GenBank/DDBJ whole genome shotgun (WGS) entry which is preliminary data.</text>
</comment>
<keyword evidence="2" id="KW-1185">Reference proteome</keyword>
<dbReference type="OrthoDB" id="2107880at2759"/>
<dbReference type="InterPro" id="IPR037653">
    <property type="entry name" value="Cbp6"/>
</dbReference>